<gene>
    <name evidence="2" type="ORF">CR103_16240</name>
</gene>
<dbReference type="AlphaFoldDB" id="A0A2G8SYE9"/>
<reference evidence="2 3" key="1">
    <citation type="submission" date="2017-10" db="EMBL/GenBank/DDBJ databases">
        <title>Massilia psychrophilum sp. nov., a novel purple-pigmented bacterium isolated from Tianshan glacier, Xinjiang Municipality, China.</title>
        <authorList>
            <person name="Wang H."/>
        </authorList>
    </citation>
    <scope>NUCLEOTIDE SEQUENCE [LARGE SCALE GENOMIC DNA]</scope>
    <source>
        <strain evidence="2 3">JCM 30813</strain>
    </source>
</reference>
<dbReference type="RefSeq" id="WP_099917003.1">
    <property type="nucleotide sequence ID" value="NZ_BMHS01000009.1"/>
</dbReference>
<evidence type="ECO:0000256" key="1">
    <source>
        <dbReference type="SAM" id="SignalP"/>
    </source>
</evidence>
<keyword evidence="3" id="KW-1185">Reference proteome</keyword>
<dbReference type="EMBL" id="PDOB01000029">
    <property type="protein sequence ID" value="PIL38781.1"/>
    <property type="molecule type" value="Genomic_DNA"/>
</dbReference>
<evidence type="ECO:0000313" key="2">
    <source>
        <dbReference type="EMBL" id="PIL38781.1"/>
    </source>
</evidence>
<dbReference type="Proteomes" id="UP000228593">
    <property type="component" value="Unassembled WGS sequence"/>
</dbReference>
<feature type="signal peptide" evidence="1">
    <location>
        <begin position="1"/>
        <end position="32"/>
    </location>
</feature>
<proteinExistence type="predicted"/>
<feature type="chain" id="PRO_5013614237" description="DUF4402 domain-containing protein" evidence="1">
    <location>
        <begin position="33"/>
        <end position="165"/>
    </location>
</feature>
<dbReference type="InterPro" id="IPR025514">
    <property type="entry name" value="DUF4402"/>
</dbReference>
<organism evidence="2 3">
    <name type="scientific">Massilia psychrophila</name>
    <dbReference type="NCBI Taxonomy" id="1603353"/>
    <lineage>
        <taxon>Bacteria</taxon>
        <taxon>Pseudomonadati</taxon>
        <taxon>Pseudomonadota</taxon>
        <taxon>Betaproteobacteria</taxon>
        <taxon>Burkholderiales</taxon>
        <taxon>Oxalobacteraceae</taxon>
        <taxon>Telluria group</taxon>
        <taxon>Massilia</taxon>
    </lineage>
</organism>
<keyword evidence="1" id="KW-0732">Signal</keyword>
<name>A0A2G8SYE9_9BURK</name>
<evidence type="ECO:0000313" key="3">
    <source>
        <dbReference type="Proteomes" id="UP000228593"/>
    </source>
</evidence>
<sequence length="165" mass="16789">MPLLEIRRGPVPLLLSLLLPLLLWLPAAPLHAAGKTANVTTTRNLSYGRFAANTGGTIILSAAGVRSKTGGVVLMSGGTITSASFNLGQTGTGKSGVFSTIILPNSVQMISGTNSMTVDNFVSDPAGSVLGTGKTVVLVGARLTVASNQAPGNYSGTFVVTVNYQ</sequence>
<accession>A0A2G8SYE9</accession>
<evidence type="ECO:0008006" key="4">
    <source>
        <dbReference type="Google" id="ProtNLM"/>
    </source>
</evidence>
<dbReference type="Pfam" id="PF14352">
    <property type="entry name" value="DUF4402"/>
    <property type="match status" value="1"/>
</dbReference>
<comment type="caution">
    <text evidence="2">The sequence shown here is derived from an EMBL/GenBank/DDBJ whole genome shotgun (WGS) entry which is preliminary data.</text>
</comment>
<protein>
    <recommendedName>
        <fullName evidence="4">DUF4402 domain-containing protein</fullName>
    </recommendedName>
</protein>
<dbReference type="OrthoDB" id="8759890at2"/>